<keyword evidence="2" id="KW-1185">Reference proteome</keyword>
<dbReference type="Proteomes" id="UP000184048">
    <property type="component" value="Unassembled WGS sequence"/>
</dbReference>
<organism evidence="1 2">
    <name type="scientific">Flavisolibacter ginsengisoli DSM 18119</name>
    <dbReference type="NCBI Taxonomy" id="1121884"/>
    <lineage>
        <taxon>Bacteria</taxon>
        <taxon>Pseudomonadati</taxon>
        <taxon>Bacteroidota</taxon>
        <taxon>Chitinophagia</taxon>
        <taxon>Chitinophagales</taxon>
        <taxon>Chitinophagaceae</taxon>
        <taxon>Flavisolibacter</taxon>
    </lineage>
</organism>
<dbReference type="STRING" id="1121884.SAMN02745131_02933"/>
<reference evidence="1 2" key="1">
    <citation type="submission" date="2016-11" db="EMBL/GenBank/DDBJ databases">
        <authorList>
            <person name="Jaros S."/>
            <person name="Januszkiewicz K."/>
            <person name="Wedrychowicz H."/>
        </authorList>
    </citation>
    <scope>NUCLEOTIDE SEQUENCE [LARGE SCALE GENOMIC DNA]</scope>
    <source>
        <strain evidence="1 2">DSM 18119</strain>
    </source>
</reference>
<dbReference type="AlphaFoldDB" id="A0A1M5CGL1"/>
<name>A0A1M5CGL1_9BACT</name>
<dbReference type="EMBL" id="FQUU01000012">
    <property type="protein sequence ID" value="SHF53869.1"/>
    <property type="molecule type" value="Genomic_DNA"/>
</dbReference>
<evidence type="ECO:0000313" key="2">
    <source>
        <dbReference type="Proteomes" id="UP000184048"/>
    </source>
</evidence>
<gene>
    <name evidence="1" type="ORF">SAMN02745131_02933</name>
</gene>
<protein>
    <submittedName>
        <fullName evidence="1">Uncharacterized protein</fullName>
    </submittedName>
</protein>
<proteinExistence type="predicted"/>
<dbReference type="RefSeq" id="WP_072836078.1">
    <property type="nucleotide sequence ID" value="NZ_FQUU01000012.1"/>
</dbReference>
<sequence length="291" mass="33509">MIPGTTETMETLLRFQTEKIGYKLFDEMTSHVIVKEKFTQLGITPEITLEEVGKKYDQYSGIWTEFIKRFDFAGDKIGCIDLHIAKIRKKYETVLPGNDYISVLLNADVPGGKWHWPAGYVSYHCKMEGYNAQLKDLSLPLVSMLGFAERYIVAKIEAALNLISLGYANAKFHNSLLKKKEELTGEKHHYVPFSIIELHESFSDKINWNGTVPEFVNVIKLLIDKGYLNEFKTKESLIRTLLNHFNLRSQRGPASAGVLRDYFGNDHYTFSPMDYRLRESDNKGKDIHKKK</sequence>
<accession>A0A1M5CGL1</accession>
<evidence type="ECO:0000313" key="1">
    <source>
        <dbReference type="EMBL" id="SHF53869.1"/>
    </source>
</evidence>